<dbReference type="EMBL" id="CP030759">
    <property type="protein sequence ID" value="AXA37113.1"/>
    <property type="molecule type" value="Genomic_DNA"/>
</dbReference>
<dbReference type="AlphaFoldDB" id="A0A2Z4Y9N1"/>
<sequence length="54" mass="5738">MSLARRLLYVMQGAKLGAGYLGDKGGGNFPLLIYQAASLLKGMKTVGFCGAWEN</sequence>
<evidence type="ECO:0000313" key="1">
    <source>
        <dbReference type="EMBL" id="AXA37113.1"/>
    </source>
</evidence>
<evidence type="ECO:0000313" key="2">
    <source>
        <dbReference type="Proteomes" id="UP000262583"/>
    </source>
</evidence>
<reference evidence="1 2" key="1">
    <citation type="submission" date="2018-05" db="EMBL/GenBank/DDBJ databases">
        <title>A metagenomic window into the 2 km-deep terrestrial subsurface aquifer revealed taxonomically and functionally diverse microbial community comprising novel uncultured bacterial lineages.</title>
        <authorList>
            <person name="Kadnikov V.V."/>
            <person name="Mardanov A.V."/>
            <person name="Beletsky A.V."/>
            <person name="Banks D."/>
            <person name="Pimenov N.V."/>
            <person name="Frank Y.A."/>
            <person name="Karnachuk O.V."/>
            <person name="Ravin N.V."/>
        </authorList>
    </citation>
    <scope>NUCLEOTIDE SEQUENCE [LARGE SCALE GENOMIC DNA]</scope>
    <source>
        <strain evidence="1">BY</strain>
    </source>
</reference>
<proteinExistence type="predicted"/>
<name>A0A2Z4Y9N1_SUMC1</name>
<dbReference type="Proteomes" id="UP000262583">
    <property type="component" value="Chromosome"/>
</dbReference>
<protein>
    <submittedName>
        <fullName evidence="1">Uncharacterized protein</fullName>
    </submittedName>
</protein>
<accession>A0A2Z4Y9N1</accession>
<organism evidence="1 2">
    <name type="scientific">Sumerlaea chitinivorans</name>
    <dbReference type="NCBI Taxonomy" id="2250252"/>
    <lineage>
        <taxon>Bacteria</taxon>
        <taxon>Candidatus Sumerlaeota</taxon>
        <taxon>Candidatus Sumerlaeia</taxon>
        <taxon>Candidatus Sumerlaeales</taxon>
        <taxon>Candidatus Sumerlaeaceae</taxon>
        <taxon>Candidatus Sumerlaea</taxon>
    </lineage>
</organism>
<gene>
    <name evidence="1" type="ORF">BRCON_2336</name>
</gene>
<dbReference type="KEGG" id="schv:BRCON_2336"/>